<dbReference type="Pfam" id="PF13432">
    <property type="entry name" value="TPR_16"/>
    <property type="match status" value="2"/>
</dbReference>
<name>A0A1X2IKE4_9FUNG</name>
<organism evidence="4 5">
    <name type="scientific">Absidia repens</name>
    <dbReference type="NCBI Taxonomy" id="90262"/>
    <lineage>
        <taxon>Eukaryota</taxon>
        <taxon>Fungi</taxon>
        <taxon>Fungi incertae sedis</taxon>
        <taxon>Mucoromycota</taxon>
        <taxon>Mucoromycotina</taxon>
        <taxon>Mucoromycetes</taxon>
        <taxon>Mucorales</taxon>
        <taxon>Cunninghamellaceae</taxon>
        <taxon>Absidia</taxon>
    </lineage>
</organism>
<dbReference type="Pfam" id="PF18833">
    <property type="entry name" value="TPR_22"/>
    <property type="match status" value="1"/>
</dbReference>
<dbReference type="EMBL" id="MCGE01000009">
    <property type="protein sequence ID" value="ORZ18014.1"/>
    <property type="molecule type" value="Genomic_DNA"/>
</dbReference>
<dbReference type="InterPro" id="IPR019734">
    <property type="entry name" value="TPR_rpt"/>
</dbReference>
<feature type="repeat" description="TPR" evidence="3">
    <location>
        <begin position="569"/>
        <end position="602"/>
    </location>
</feature>
<evidence type="ECO:0000313" key="4">
    <source>
        <dbReference type="EMBL" id="ORZ18014.1"/>
    </source>
</evidence>
<gene>
    <name evidence="4" type="ORF">BCR42DRAFT_412963</name>
</gene>
<evidence type="ECO:0000256" key="3">
    <source>
        <dbReference type="PROSITE-ProRule" id="PRU00339"/>
    </source>
</evidence>
<dbReference type="Pfam" id="PF13181">
    <property type="entry name" value="TPR_8"/>
    <property type="match status" value="1"/>
</dbReference>
<feature type="repeat" description="TPR" evidence="3">
    <location>
        <begin position="425"/>
        <end position="458"/>
    </location>
</feature>
<feature type="repeat" description="TPR" evidence="3">
    <location>
        <begin position="603"/>
        <end position="636"/>
    </location>
</feature>
<dbReference type="STRING" id="90262.A0A1X2IKE4"/>
<proteinExistence type="predicted"/>
<comment type="caution">
    <text evidence="4">The sequence shown here is derived from an EMBL/GenBank/DDBJ whole genome shotgun (WGS) entry which is preliminary data.</text>
</comment>
<dbReference type="InterPro" id="IPR040962">
    <property type="entry name" value="TPR_22"/>
</dbReference>
<dbReference type="OrthoDB" id="421075at2759"/>
<dbReference type="SUPFAM" id="SSF81901">
    <property type="entry name" value="HCP-like"/>
    <property type="match status" value="1"/>
</dbReference>
<dbReference type="GO" id="GO:0055087">
    <property type="term" value="C:Ski complex"/>
    <property type="evidence" value="ECO:0007669"/>
    <property type="project" value="InterPro"/>
</dbReference>
<keyword evidence="1" id="KW-0677">Repeat</keyword>
<dbReference type="GO" id="GO:0006401">
    <property type="term" value="P:RNA catabolic process"/>
    <property type="evidence" value="ECO:0007669"/>
    <property type="project" value="InterPro"/>
</dbReference>
<evidence type="ECO:0000313" key="5">
    <source>
        <dbReference type="Proteomes" id="UP000193560"/>
    </source>
</evidence>
<evidence type="ECO:0008006" key="6">
    <source>
        <dbReference type="Google" id="ProtNLM"/>
    </source>
</evidence>
<dbReference type="InterPro" id="IPR039226">
    <property type="entry name" value="Ski3/TTC37"/>
</dbReference>
<dbReference type="PROSITE" id="PS50005">
    <property type="entry name" value="TPR"/>
    <property type="match status" value="6"/>
</dbReference>
<sequence length="1374" mass="154617">MNNSKANLKAAREAIGKKDFEEAIKCCNRIILWESGNYNAYVFLGVAYAGLDNGEEAEQAYQRAIEINSEQLLAWQGLISLYEKLGNHQELLSTIDQVLPKIVVSGDNNRVVEYLSKKLDIYENKQPDKEKYTQTLKLFLPGSKYYDSIKDAKNLPSIGNIYSSLIDITEQNDTKTITSAYKDRRLRASASPNATTASLLEQVEADVYSKSNLGELYESLLQQADKDDTIDVQATQIKLLQLYRKQLAALPKKNEICAKISELVHTLVGFEVNSPIPYEISLEFTDVARFDDYNKELLDIMVDRFPATGTSKIIQGYRKYQEGQLDEAFDLFGEGLDDNPQSLCGYLCLSWIYHDSNEFEAGLEYATRGREVTQKFAKDAGQPMQKMLLSTELCMAHCYRQLDSKYHPDALTIYNRILVDAPNDIGALEGAGIILRHDRKYDEALTHFEKVLALDPQQHMALAEIGWIYAHQQLYDKAIDYVTQAIDATSDESVADYYYKLGRIYWMMEGEYRSDTDYAFKYFMLAVKRDSEFANGFTYLGHFYREIQNDHLRAKKCYQKAFMLNPLDVEAALHLSDYYVADGEDAQAQDVFRQVADLNPKTGWVWRRLGYANMASDQYEESINCFQKALRCDTSNVRCWEGLGEVYAHEGRYVAALKAFERATTLEPTSINGNYQKALVKQKVGMLSSALDEFKATLALAQQQGKGLHITSLKGLADTYLECVKEDFQQGFFGRSMEGCGKVIQTCLQGLQADPHILGFWKLIGDACCFYRLMPSYLHLCAYKELQELMKKYASKAHETLGFSDDHCSQLIGEFSQLDVSQANFYLPPQASLDVMFACASFAYKQVIILCRNHHAISPAYWHDLALVYHWVGENNMDHQEACTAIAMKCIQVALTLEPSQYSYWNALGVFSMKLSPKISQYAFVKAMECNNRTAVPWTNYGFLCLSLNDYELANQAFEAAHAVDPEWISAWVGQAYVASVWGTEATAIFQHAFESSNGSALEASYGYANSVYHQLSTQRQMNEKSDSEITVAPAFALQKLTEQKLNDALSMNLLGLLSERLGQYQRAAEAFAGAILALEAKAEQQKVDGDTDGDGMVQKFALLHANLGRMLCATGDFDGAIQSYQIALQQENMSSRVYCLLGAGISHYFLDQLEDALQMFELALDETTSDIELRQDVVVLLSKVLWTLGGDEQRAVAKDQLLGCIADSPHYLPAIFSLCVMGILGKDSTLTLAALDELKKIPSDVAYDADKEQWISYILSRYCELQGDDHEALRVLLKNVHQSPWLASLWARLGSKATKTMDNEAGKNKDTLTSVALVMTRQQQSSSEMQAEALENAALIKHSKRQAQRAILTAPWRLQAWQTLAHTNVSIDA</sequence>
<accession>A0A1X2IKE4</accession>
<protein>
    <recommendedName>
        <fullName evidence="6">TPR-like protein</fullName>
    </recommendedName>
</protein>
<dbReference type="PANTHER" id="PTHR15704">
    <property type="entry name" value="SUPERKILLER 3 PROTEIN-RELATED"/>
    <property type="match status" value="1"/>
</dbReference>
<keyword evidence="2 3" id="KW-0802">TPR repeat</keyword>
<feature type="repeat" description="TPR" evidence="3">
    <location>
        <begin position="637"/>
        <end position="670"/>
    </location>
</feature>
<dbReference type="Pfam" id="PF13176">
    <property type="entry name" value="TPR_7"/>
    <property type="match status" value="1"/>
</dbReference>
<dbReference type="PANTHER" id="PTHR15704:SF7">
    <property type="entry name" value="SUPERKILLER COMPLEX PROTEIN 3"/>
    <property type="match status" value="1"/>
</dbReference>
<dbReference type="SUPFAM" id="SSF48452">
    <property type="entry name" value="TPR-like"/>
    <property type="match status" value="4"/>
</dbReference>
<dbReference type="SMART" id="SM00028">
    <property type="entry name" value="TPR"/>
    <property type="match status" value="14"/>
</dbReference>
<reference evidence="4 5" key="1">
    <citation type="submission" date="2016-07" db="EMBL/GenBank/DDBJ databases">
        <title>Pervasive Adenine N6-methylation of Active Genes in Fungi.</title>
        <authorList>
            <consortium name="DOE Joint Genome Institute"/>
            <person name="Mondo S.J."/>
            <person name="Dannebaum R.O."/>
            <person name="Kuo R.C."/>
            <person name="Labutti K."/>
            <person name="Haridas S."/>
            <person name="Kuo A."/>
            <person name="Salamov A."/>
            <person name="Ahrendt S.R."/>
            <person name="Lipzen A."/>
            <person name="Sullivan W."/>
            <person name="Andreopoulos W.B."/>
            <person name="Clum A."/>
            <person name="Lindquist E."/>
            <person name="Daum C."/>
            <person name="Ramamoorthy G.K."/>
            <person name="Gryganskyi A."/>
            <person name="Culley D."/>
            <person name="Magnuson J.K."/>
            <person name="James T.Y."/>
            <person name="O'Malley M.A."/>
            <person name="Stajich J.E."/>
            <person name="Spatafora J.W."/>
            <person name="Visel A."/>
            <person name="Grigoriev I.V."/>
        </authorList>
    </citation>
    <scope>NUCLEOTIDE SEQUENCE [LARGE SCALE GENOMIC DNA]</scope>
    <source>
        <strain evidence="4 5">NRRL 1336</strain>
    </source>
</reference>
<evidence type="ECO:0000256" key="1">
    <source>
        <dbReference type="ARBA" id="ARBA00022737"/>
    </source>
</evidence>
<evidence type="ECO:0000256" key="2">
    <source>
        <dbReference type="ARBA" id="ARBA00022803"/>
    </source>
</evidence>
<keyword evidence="5" id="KW-1185">Reference proteome</keyword>
<dbReference type="Gene3D" id="1.25.40.10">
    <property type="entry name" value="Tetratricopeptide repeat domain"/>
    <property type="match status" value="5"/>
</dbReference>
<dbReference type="InterPro" id="IPR011990">
    <property type="entry name" value="TPR-like_helical_dom_sf"/>
</dbReference>
<dbReference type="Proteomes" id="UP000193560">
    <property type="component" value="Unassembled WGS sequence"/>
</dbReference>
<feature type="repeat" description="TPR" evidence="3">
    <location>
        <begin position="38"/>
        <end position="71"/>
    </location>
</feature>
<feature type="repeat" description="TPR" evidence="3">
    <location>
        <begin position="935"/>
        <end position="968"/>
    </location>
</feature>